<dbReference type="InterPro" id="IPR055408">
    <property type="entry name" value="HEAT_MROH2B-like"/>
</dbReference>
<evidence type="ECO:0000259" key="5">
    <source>
        <dbReference type="Pfam" id="PF23227"/>
    </source>
</evidence>
<dbReference type="InterPro" id="IPR045206">
    <property type="entry name" value="Maestro_heat-like_prot"/>
</dbReference>
<dbReference type="GO" id="GO:0005737">
    <property type="term" value="C:cytoplasm"/>
    <property type="evidence" value="ECO:0000318"/>
    <property type="project" value="GO_Central"/>
</dbReference>
<dbReference type="RefSeq" id="XP_001743639.1">
    <property type="nucleotide sequence ID" value="XM_001743587.1"/>
</dbReference>
<dbReference type="Proteomes" id="UP000001357">
    <property type="component" value="Unassembled WGS sequence"/>
</dbReference>
<accession>A9UTB5</accession>
<proteinExistence type="predicted"/>
<dbReference type="FunCoup" id="A9UTB5">
    <property type="interactions" value="474"/>
</dbReference>
<dbReference type="InterPro" id="IPR056282">
    <property type="entry name" value="MROH2B-like_N_HEAT"/>
</dbReference>
<dbReference type="Pfam" id="PF21047">
    <property type="entry name" value="HEAT_Maestro"/>
    <property type="match status" value="1"/>
</dbReference>
<dbReference type="InterPro" id="IPR048465">
    <property type="entry name" value="Maestro-like_HEAT"/>
</dbReference>
<dbReference type="OMA" id="EVYIKAM"/>
<dbReference type="Pfam" id="PF23210">
    <property type="entry name" value="HEAT_Maestro_2"/>
    <property type="match status" value="2"/>
</dbReference>
<evidence type="ECO:0008006" key="8">
    <source>
        <dbReference type="Google" id="ProtNLM"/>
    </source>
</evidence>
<dbReference type="GeneID" id="5889182"/>
<dbReference type="InterPro" id="IPR011989">
    <property type="entry name" value="ARM-like"/>
</dbReference>
<evidence type="ECO:0000256" key="1">
    <source>
        <dbReference type="ARBA" id="ARBA00022737"/>
    </source>
</evidence>
<dbReference type="InterPro" id="IPR055406">
    <property type="entry name" value="HEAT_Maestro"/>
</dbReference>
<keyword evidence="1" id="KW-0677">Repeat</keyword>
<evidence type="ECO:0000259" key="3">
    <source>
        <dbReference type="Pfam" id="PF23210"/>
    </source>
</evidence>
<protein>
    <recommendedName>
        <fullName evidence="8">Maestro heat-like repeat-containing protein family member 1</fullName>
    </recommendedName>
</protein>
<dbReference type="PANTHER" id="PTHR23120:SF0">
    <property type="entry name" value="MAESTRO HEAT-LIKE REPEAT FAMILY MEMBER 1"/>
    <property type="match status" value="1"/>
</dbReference>
<dbReference type="Pfam" id="PF23221">
    <property type="entry name" value="HEAT_MROH2B_1st"/>
    <property type="match status" value="1"/>
</dbReference>
<name>A9UTB5_MONBE</name>
<feature type="domain" description="Maestro-like HEAT-repeats" evidence="2">
    <location>
        <begin position="968"/>
        <end position="1199"/>
    </location>
</feature>
<evidence type="ECO:0000259" key="2">
    <source>
        <dbReference type="Pfam" id="PF21047"/>
    </source>
</evidence>
<evidence type="ECO:0000313" key="6">
    <source>
        <dbReference type="EMBL" id="EDQ91217.1"/>
    </source>
</evidence>
<dbReference type="PANTHER" id="PTHR23120">
    <property type="entry name" value="MAESTRO-RELATED HEAT DOMAIN-CONTAINING"/>
    <property type="match status" value="1"/>
</dbReference>
<dbReference type="InParanoid" id="A9UTB5"/>
<feature type="domain" description="Maestro/Maestro-like HEAT-repeats" evidence="5">
    <location>
        <begin position="1384"/>
        <end position="1654"/>
    </location>
</feature>
<dbReference type="eggNOG" id="KOG2032">
    <property type="taxonomic scope" value="Eukaryota"/>
</dbReference>
<reference evidence="6 7" key="1">
    <citation type="journal article" date="2008" name="Nature">
        <title>The genome of the choanoflagellate Monosiga brevicollis and the origin of metazoans.</title>
        <authorList>
            <consortium name="JGI Sequencing"/>
            <person name="King N."/>
            <person name="Westbrook M.J."/>
            <person name="Young S.L."/>
            <person name="Kuo A."/>
            <person name="Abedin M."/>
            <person name="Chapman J."/>
            <person name="Fairclough S."/>
            <person name="Hellsten U."/>
            <person name="Isogai Y."/>
            <person name="Letunic I."/>
            <person name="Marr M."/>
            <person name="Pincus D."/>
            <person name="Putnam N."/>
            <person name="Rokas A."/>
            <person name="Wright K.J."/>
            <person name="Zuzow R."/>
            <person name="Dirks W."/>
            <person name="Good M."/>
            <person name="Goodstein D."/>
            <person name="Lemons D."/>
            <person name="Li W."/>
            <person name="Lyons J.B."/>
            <person name="Morris A."/>
            <person name="Nichols S."/>
            <person name="Richter D.J."/>
            <person name="Salamov A."/>
            <person name="Bork P."/>
            <person name="Lim W.A."/>
            <person name="Manning G."/>
            <person name="Miller W.T."/>
            <person name="McGinnis W."/>
            <person name="Shapiro H."/>
            <person name="Tjian R."/>
            <person name="Grigoriev I.V."/>
            <person name="Rokhsar D."/>
        </authorList>
    </citation>
    <scope>NUCLEOTIDE SEQUENCE [LARGE SCALE GENOMIC DNA]</scope>
    <source>
        <strain evidence="7">MX1 / ATCC 50154</strain>
    </source>
</reference>
<feature type="domain" description="MROH2B-like HEAT-repeats" evidence="3">
    <location>
        <begin position="268"/>
        <end position="458"/>
    </location>
</feature>
<evidence type="ECO:0000313" key="7">
    <source>
        <dbReference type="Proteomes" id="UP000001357"/>
    </source>
</evidence>
<dbReference type="SUPFAM" id="SSF48371">
    <property type="entry name" value="ARM repeat"/>
    <property type="match status" value="2"/>
</dbReference>
<gene>
    <name evidence="6" type="ORF">MONBRDRAFT_31461</name>
</gene>
<dbReference type="EMBL" id="CH991545">
    <property type="protein sequence ID" value="EDQ91217.1"/>
    <property type="molecule type" value="Genomic_DNA"/>
</dbReference>
<feature type="domain" description="MROH2B-like HEAT-repeats" evidence="3">
    <location>
        <begin position="487"/>
        <end position="942"/>
    </location>
</feature>
<organism evidence="6 7">
    <name type="scientific">Monosiga brevicollis</name>
    <name type="common">Choanoflagellate</name>
    <dbReference type="NCBI Taxonomy" id="81824"/>
    <lineage>
        <taxon>Eukaryota</taxon>
        <taxon>Choanoflagellata</taxon>
        <taxon>Craspedida</taxon>
        <taxon>Salpingoecidae</taxon>
        <taxon>Monosiga</taxon>
    </lineage>
</organism>
<dbReference type="Pfam" id="PF23227">
    <property type="entry name" value="HEAT_MROH2B_C"/>
    <property type="match status" value="1"/>
</dbReference>
<dbReference type="InterPro" id="IPR016024">
    <property type="entry name" value="ARM-type_fold"/>
</dbReference>
<feature type="domain" description="MROH2B-like N-terminal HEAT-repeats" evidence="4">
    <location>
        <begin position="46"/>
        <end position="265"/>
    </location>
</feature>
<keyword evidence="7" id="KW-1185">Reference proteome</keyword>
<dbReference type="Gene3D" id="1.25.10.10">
    <property type="entry name" value="Leucine-rich Repeat Variant"/>
    <property type="match status" value="2"/>
</dbReference>
<dbReference type="KEGG" id="mbr:MONBRDRAFT_31461"/>
<sequence length="1658" mass="187738">MPREVRIGPDPEVIGTEGQIDDMVMALIEHANDAVVSVRQTFQSSLKDIGRQQPLLLLSSCETYLHKHQKLEMGHRIFLIQLMQAIVGEMGDRMPPLLAQRLVRLAAHEMTVKQEIIPEWQSAASGLLVACGNVYGDIVLQTLKDMYQPGVVPHYFVLKTLGDFAVSNYVAVVPSLSELIGRSLPMLGMIKHDNMRWVFAFAFAKFAEAILNYLANMDRATDKSITIDRFSESMFSAFEVFFKVWLNSREAKLRLQVVEALGVMSHVLSRDKLESLTPRLIPGMINLYKKFTSDMLPLTKGLCTVLDACTRGGDTMLEPQLEFMLNSLYPLLQYPPSFQDQAGMRNYNELLRCFEKLCNAFSDRLLAFMFIKLEQPEERSRVGALLVFKHLINACDENLRDKRELIVTGLKPLLEDQSLKVRQTLAQVIIAMGHHDYLHLEGGQTLLKFIVRQCALVEPCITIASKFDAGTLSTNALPVEQEVDDINSPKKRAGPEDVTVPQLRAMCDSILFMATKTISCMELVLWPFLFEFLVPFEYTEAVPTLCKCLTHLADKFSEAESDNYDIDFEANVNLPRPQEILARCVVLLHDAKYRRRGWELLRLLQAISVNLHEEVEELWDEVIPKMIAYLDLHLEGEEEWKPDAWEDLLLKFLSRSLDAINEEEWILEVGRALGRHYVLYPGDANARSMLSKCLGVVLRKSAKKDFIETHLDKVFLSVDHNSQVEREGCAKGIGFAASSHLDIVIERLQALQKQEMVRKSTGFLGMMKDKSESDVNRIKATLMLTYGYVTFYAPPQLITSRIEVNILATIMPHFANPRERLVKENLIRCVELIGKSLHDDHLNKEQKFVMHRRQEVLDHMEKYMQAEPLSGVTTRTRQLCIEACSTLVQLEPKLSDEQLHQLLQIAMSCVFDAALAPEDNKEQMELHRDARRSIDELLSIVVAKDCTAISLQNRFNQIQPWLTSATDHQREWVADHYYHMLQALYSEIRKHCKAGEQKPPFDGLGKFLADLVPRCADPVLAVRQNALRSVLLRVQQALAGELDEEDRMIDALDQLIERAEDGEAQSLFSVVNDLAKVLARKVAETELLGFLYPLLEGLLDRQCDSADGSCVVINGIFRLRGAELENETDAIIDALHAKMAMVSQERTHTGILRAIRTLATHHLELVTKKLLACDLPYPEHVVATWHTLAGDATLVEQIMKDLMAMLNTAQPYDAKDKFQLDRHATQPPMKAMCGLKEILSVEETGPLTKQYYAELLTVLLCRITCSVNLKASKGLSPGKDAVDGLRNFVDRSESTYIREALEAEDVDGWEMFMNETEMTEAIMIVVKAICESNPEAVPLLVASFDPVLKKVYDMQRIAGAAVYAEIINQQCAGHTNLINKLKNGLLSKLVDTNHVVRMLCIRGLGNVSSLPENHLRKHSTTVLSAMMNGMDDRNDPNDDITLEAMRGLSKIFAKVEEDAIRAILINISLRIRPCFDNPKPNVRGAAMELFGNLARFGDGPSKVPFLEQIHSNIITFLMHVEDDSVEIQVVVRAALKKLAPLLDSPELVECFDDHFKEGRTFHYGELLNDLSKLFIKLFPDKIGFYTMTAVNFFRCDWQPKLRANAVMLIGFLLGNLPDDHRGEITKEHVCGEMIRLLRDPNPQVRQRTAEAMSFMWEY</sequence>
<evidence type="ECO:0000259" key="4">
    <source>
        <dbReference type="Pfam" id="PF23221"/>
    </source>
</evidence>